<evidence type="ECO:0000313" key="2">
    <source>
        <dbReference type="EMBL" id="PXW79157.1"/>
    </source>
</evidence>
<dbReference type="PANTHER" id="PTHR13696:SF52">
    <property type="entry name" value="PARA FAMILY PROTEIN CT_582"/>
    <property type="match status" value="1"/>
</dbReference>
<dbReference type="InterPro" id="IPR027417">
    <property type="entry name" value="P-loop_NTPase"/>
</dbReference>
<keyword evidence="3" id="KW-1185">Reference proteome</keyword>
<dbReference type="InterPro" id="IPR025669">
    <property type="entry name" value="AAA_dom"/>
</dbReference>
<dbReference type="OrthoDB" id="9804460at2"/>
<dbReference type="RefSeq" id="WP_110297127.1">
    <property type="nucleotide sequence ID" value="NZ_QJJM01000001.1"/>
</dbReference>
<evidence type="ECO:0000313" key="3">
    <source>
        <dbReference type="Proteomes" id="UP000248014"/>
    </source>
</evidence>
<sequence length="251" mass="27610">MGDRMHSVAVYNLKGGVGKTTSAVNLAWCSAVLSSRRTLLWDLDPQGAASHLIGDDRTVKDEARSIFARDVSPEKLVRPSRIPGLDLLAADHSLRGLDRMLFEIGKAKRLKKLIDGLGKHYDRIILDCPPGLSETSDQVLRAADLVIVPIIPSPLSQRAFAEVQNYLDGRSGRHAPMLPVFVMVDRRRALHKQALETYPDWPVIPMASSVERMAEERLPVGAFDAKSPAAQAYAKLWQGIERKLASQKGSG</sequence>
<dbReference type="Proteomes" id="UP000248014">
    <property type="component" value="Unassembled WGS sequence"/>
</dbReference>
<reference evidence="2 3" key="1">
    <citation type="submission" date="2018-05" db="EMBL/GenBank/DDBJ databases">
        <title>Genomic Encyclopedia of Type Strains, Phase IV (KMG-IV): sequencing the most valuable type-strain genomes for metagenomic binning, comparative biology and taxonomic classification.</title>
        <authorList>
            <person name="Goeker M."/>
        </authorList>
    </citation>
    <scope>NUCLEOTIDE SEQUENCE [LARGE SCALE GENOMIC DNA]</scope>
    <source>
        <strain evidence="2 3">DSM 3183</strain>
    </source>
</reference>
<dbReference type="PANTHER" id="PTHR13696">
    <property type="entry name" value="P-LOOP CONTAINING NUCLEOSIDE TRIPHOSPHATE HYDROLASE"/>
    <property type="match status" value="1"/>
</dbReference>
<proteinExistence type="predicted"/>
<dbReference type="CDD" id="cd02042">
    <property type="entry name" value="ParAB_family"/>
    <property type="match status" value="1"/>
</dbReference>
<dbReference type="PIRSF" id="PIRSF009320">
    <property type="entry name" value="Nuc_binding_HP_1000"/>
    <property type="match status" value="1"/>
</dbReference>
<name>A0A2V3VBT3_9SPHN</name>
<dbReference type="Pfam" id="PF13614">
    <property type="entry name" value="AAA_31"/>
    <property type="match status" value="1"/>
</dbReference>
<organism evidence="2 3">
    <name type="scientific">Blastomonas natatoria</name>
    <dbReference type="NCBI Taxonomy" id="34015"/>
    <lineage>
        <taxon>Bacteria</taxon>
        <taxon>Pseudomonadati</taxon>
        <taxon>Pseudomonadota</taxon>
        <taxon>Alphaproteobacteria</taxon>
        <taxon>Sphingomonadales</taxon>
        <taxon>Sphingomonadaceae</taxon>
        <taxon>Blastomonas</taxon>
    </lineage>
</organism>
<gene>
    <name evidence="2" type="ORF">C7451_101220</name>
</gene>
<dbReference type="SUPFAM" id="SSF52540">
    <property type="entry name" value="P-loop containing nucleoside triphosphate hydrolases"/>
    <property type="match status" value="1"/>
</dbReference>
<evidence type="ECO:0000259" key="1">
    <source>
        <dbReference type="Pfam" id="PF13614"/>
    </source>
</evidence>
<accession>A0A2V3VBT3</accession>
<dbReference type="EMBL" id="QJJM01000001">
    <property type="protein sequence ID" value="PXW79157.1"/>
    <property type="molecule type" value="Genomic_DNA"/>
</dbReference>
<dbReference type="AlphaFoldDB" id="A0A2V3VBT3"/>
<dbReference type="Gene3D" id="3.40.50.300">
    <property type="entry name" value="P-loop containing nucleotide triphosphate hydrolases"/>
    <property type="match status" value="1"/>
</dbReference>
<protein>
    <submittedName>
        <fullName evidence="2">Cellulose biosynthesis protein BcsQ</fullName>
    </submittedName>
</protein>
<comment type="caution">
    <text evidence="2">The sequence shown here is derived from an EMBL/GenBank/DDBJ whole genome shotgun (WGS) entry which is preliminary data.</text>
</comment>
<dbReference type="InterPro" id="IPR050678">
    <property type="entry name" value="DNA_Partitioning_ATPase"/>
</dbReference>
<feature type="domain" description="AAA" evidence="1">
    <location>
        <begin position="6"/>
        <end position="163"/>
    </location>
</feature>